<sequence length="523" mass="56349">MKNLLRAVMVLAVLALAGIAALAFWVGPQVEEQARREIAAVSEAVSIPGQLQFSAPDVKEIKFSPFSRRLTLRGAEIRGEMPPLAGSSLRYTLEEASFRIPLRMLLVYTPLRDMVLPEKGMMTVGEDMRISNFAYAFSQGSISAHSMVRSEEADAIRLESGLVRELLEGKDPLDMLNAVYRMGIGEIRASSVTSSMNSPEQGMRIEFNCDSMLMRNWEGRVMEKASMDGILLKKEEREFLRLGNITVTGYTLPEEATVRELLTLAARPKPNERALQALLLRMFTTGEPLVREISATDLRVPLDGQDVSFKNFTLTWPSNTPLKYGLSLDKLSLPTALVERESGLSLPGLPALVLDAKLDFAAQGNGGMHEQGTISAQNLGALEYDFVISGGATPASPQALFASALSDVRLKYTDQRLTAYLVSNVVPVAQAATPTLKAAIAQFCSGDSPENAALRGALETFATSPGVLEVRSKPGKSFRLFEAAGALAGGNPAALFSVTAQPGKKSLEEQINALKAGGAPAAQ</sequence>
<comment type="caution">
    <text evidence="1">The sequence shown here is derived from an EMBL/GenBank/DDBJ whole genome shotgun (WGS) entry which is preliminary data.</text>
</comment>
<keyword evidence="2" id="KW-1185">Reference proteome</keyword>
<reference evidence="1 2" key="1">
    <citation type="submission" date="2019-09" db="EMBL/GenBank/DDBJ databases">
        <title>In-depth cultivation of the pig gut microbiome towards novel bacterial diversity and tailored functional studies.</title>
        <authorList>
            <person name="Wylensek D."/>
            <person name="Hitch T.C.A."/>
            <person name="Clavel T."/>
        </authorList>
    </citation>
    <scope>NUCLEOTIDE SEQUENCE [LARGE SCALE GENOMIC DNA]</scope>
    <source>
        <strain evidence="1 2">PG-178-WT-4</strain>
    </source>
</reference>
<evidence type="ECO:0000313" key="2">
    <source>
        <dbReference type="Proteomes" id="UP000477488"/>
    </source>
</evidence>
<dbReference type="RefSeq" id="WP_154510122.1">
    <property type="nucleotide sequence ID" value="NZ_VUMH01000004.1"/>
</dbReference>
<organism evidence="1 2">
    <name type="scientific">Desulfovibrio porci</name>
    <dbReference type="NCBI Taxonomy" id="2605782"/>
    <lineage>
        <taxon>Bacteria</taxon>
        <taxon>Pseudomonadati</taxon>
        <taxon>Thermodesulfobacteriota</taxon>
        <taxon>Desulfovibrionia</taxon>
        <taxon>Desulfovibrionales</taxon>
        <taxon>Desulfovibrionaceae</taxon>
        <taxon>Desulfovibrio</taxon>
    </lineage>
</organism>
<dbReference type="EMBL" id="VUMH01000004">
    <property type="protein sequence ID" value="MSS27623.1"/>
    <property type="molecule type" value="Genomic_DNA"/>
</dbReference>
<name>A0A6L5XK64_9BACT</name>
<accession>A0A6L5XK64</accession>
<gene>
    <name evidence="1" type="ORF">FYJ44_06070</name>
</gene>
<dbReference type="AlphaFoldDB" id="A0A6L5XK64"/>
<protein>
    <submittedName>
        <fullName evidence="1">Uncharacterized protein</fullName>
    </submittedName>
</protein>
<proteinExistence type="predicted"/>
<dbReference type="Proteomes" id="UP000477488">
    <property type="component" value="Unassembled WGS sequence"/>
</dbReference>
<evidence type="ECO:0000313" key="1">
    <source>
        <dbReference type="EMBL" id="MSS27623.1"/>
    </source>
</evidence>